<dbReference type="SUPFAM" id="SSF54909">
    <property type="entry name" value="Dimeric alpha+beta barrel"/>
    <property type="match status" value="1"/>
</dbReference>
<keyword evidence="3" id="KW-1185">Reference proteome</keyword>
<keyword evidence="2" id="KW-0503">Monooxygenase</keyword>
<dbReference type="Gene3D" id="3.30.70.100">
    <property type="match status" value="1"/>
</dbReference>
<keyword evidence="2" id="KW-0560">Oxidoreductase</keyword>
<evidence type="ECO:0000313" key="3">
    <source>
        <dbReference type="Proteomes" id="UP000325105"/>
    </source>
</evidence>
<evidence type="ECO:0000259" key="1">
    <source>
        <dbReference type="PROSITE" id="PS51725"/>
    </source>
</evidence>
<dbReference type="AlphaFoldDB" id="A0A5S5DQ51"/>
<proteinExistence type="predicted"/>
<protein>
    <submittedName>
        <fullName evidence="2">Heme-degrading monooxygenase HmoA</fullName>
    </submittedName>
</protein>
<name>A0A5S5DQ51_9SPHI</name>
<dbReference type="InterPro" id="IPR007138">
    <property type="entry name" value="ABM_dom"/>
</dbReference>
<dbReference type="EMBL" id="VNHX01000004">
    <property type="protein sequence ID" value="TYP96809.1"/>
    <property type="molecule type" value="Genomic_DNA"/>
</dbReference>
<feature type="domain" description="ABM" evidence="1">
    <location>
        <begin position="2"/>
        <end position="92"/>
    </location>
</feature>
<comment type="caution">
    <text evidence="2">The sequence shown here is derived from an EMBL/GenBank/DDBJ whole genome shotgun (WGS) entry which is preliminary data.</text>
</comment>
<reference evidence="2 3" key="1">
    <citation type="submission" date="2019-07" db="EMBL/GenBank/DDBJ databases">
        <title>Genomic Encyclopedia of Archaeal and Bacterial Type Strains, Phase II (KMG-II): from individual species to whole genera.</title>
        <authorList>
            <person name="Goeker M."/>
        </authorList>
    </citation>
    <scope>NUCLEOTIDE SEQUENCE [LARGE SCALE GENOMIC DNA]</scope>
    <source>
        <strain evidence="2 3">DSM 18850</strain>
    </source>
</reference>
<dbReference type="PROSITE" id="PS51725">
    <property type="entry name" value="ABM"/>
    <property type="match status" value="1"/>
</dbReference>
<dbReference type="OrthoDB" id="9798157at2"/>
<dbReference type="GO" id="GO:0004497">
    <property type="term" value="F:monooxygenase activity"/>
    <property type="evidence" value="ECO:0007669"/>
    <property type="project" value="UniProtKB-KW"/>
</dbReference>
<organism evidence="2 3">
    <name type="scientific">Sphingobacterium allocomposti</name>
    <dbReference type="NCBI Taxonomy" id="415956"/>
    <lineage>
        <taxon>Bacteria</taxon>
        <taxon>Pseudomonadati</taxon>
        <taxon>Bacteroidota</taxon>
        <taxon>Sphingobacteriia</taxon>
        <taxon>Sphingobacteriales</taxon>
        <taxon>Sphingobacteriaceae</taxon>
        <taxon>Sphingobacterium</taxon>
    </lineage>
</organism>
<gene>
    <name evidence="2" type="ORF">BC792_10430</name>
</gene>
<accession>A0A5S5DQ51</accession>
<dbReference type="Pfam" id="PF03992">
    <property type="entry name" value="ABM"/>
    <property type="match status" value="1"/>
</dbReference>
<sequence length="102" mass="11884">MILEVAILNVKPGRSKMFEADFNVAVQYISSTEGYISHSLQKCIEVDNQYILLVEWTSVEAHEVGFRQSPQYQKWKALLHNYYDPFPQVLHYKAVKKNADAY</sequence>
<dbReference type="InterPro" id="IPR011008">
    <property type="entry name" value="Dimeric_a/b-barrel"/>
</dbReference>
<evidence type="ECO:0000313" key="2">
    <source>
        <dbReference type="EMBL" id="TYP96809.1"/>
    </source>
</evidence>
<dbReference type="RefSeq" id="WP_148907740.1">
    <property type="nucleotide sequence ID" value="NZ_VNHX01000004.1"/>
</dbReference>
<dbReference type="Proteomes" id="UP000325105">
    <property type="component" value="Unassembled WGS sequence"/>
</dbReference>